<evidence type="ECO:0000256" key="3">
    <source>
        <dbReference type="ARBA" id="ARBA00022630"/>
    </source>
</evidence>
<comment type="caution">
    <text evidence="8">The sequence shown here is derived from an EMBL/GenBank/DDBJ whole genome shotgun (WGS) entry which is preliminary data.</text>
</comment>
<dbReference type="AlphaFoldDB" id="A0A1F6AJ06"/>
<evidence type="ECO:0000256" key="6">
    <source>
        <dbReference type="ARBA" id="ARBA00023002"/>
    </source>
</evidence>
<gene>
    <name evidence="8" type="ORF">A3A79_05615</name>
</gene>
<dbReference type="GO" id="GO:0006221">
    <property type="term" value="P:pyrimidine nucleotide biosynthetic process"/>
    <property type="evidence" value="ECO:0007669"/>
    <property type="project" value="UniProtKB-KW"/>
</dbReference>
<dbReference type="EMBL" id="MFJV01000001">
    <property type="protein sequence ID" value="OGG24626.1"/>
    <property type="molecule type" value="Genomic_DNA"/>
</dbReference>
<keyword evidence="3" id="KW-0285">Flavoprotein</keyword>
<evidence type="ECO:0000259" key="7">
    <source>
        <dbReference type="Pfam" id="PF01180"/>
    </source>
</evidence>
<dbReference type="Proteomes" id="UP000178759">
    <property type="component" value="Unassembled WGS sequence"/>
</dbReference>
<dbReference type="Pfam" id="PF01180">
    <property type="entry name" value="DHO_dh"/>
    <property type="match status" value="1"/>
</dbReference>
<dbReference type="InterPro" id="IPR013785">
    <property type="entry name" value="Aldolase_TIM"/>
</dbReference>
<dbReference type="GO" id="GO:0006207">
    <property type="term" value="P:'de novo' pyrimidine nucleobase biosynthetic process"/>
    <property type="evidence" value="ECO:0007669"/>
    <property type="project" value="TreeGrafter"/>
</dbReference>
<comment type="cofactor">
    <cofactor evidence="1">
        <name>FMN</name>
        <dbReference type="ChEBI" id="CHEBI:58210"/>
    </cofactor>
</comment>
<evidence type="ECO:0000313" key="8">
    <source>
        <dbReference type="EMBL" id="OGG24626.1"/>
    </source>
</evidence>
<feature type="domain" description="Dihydroorotate dehydrogenase catalytic" evidence="7">
    <location>
        <begin position="114"/>
        <end position="346"/>
    </location>
</feature>
<dbReference type="SUPFAM" id="SSF51395">
    <property type="entry name" value="FMN-linked oxidoreductases"/>
    <property type="match status" value="1"/>
</dbReference>
<dbReference type="GO" id="GO:0004152">
    <property type="term" value="F:dihydroorotate dehydrogenase activity"/>
    <property type="evidence" value="ECO:0007669"/>
    <property type="project" value="TreeGrafter"/>
</dbReference>
<dbReference type="STRING" id="1798392.A3A79_05615"/>
<evidence type="ECO:0000313" key="9">
    <source>
        <dbReference type="Proteomes" id="UP000178759"/>
    </source>
</evidence>
<evidence type="ECO:0000256" key="2">
    <source>
        <dbReference type="ARBA" id="ARBA00004725"/>
    </source>
</evidence>
<keyword evidence="5" id="KW-0665">Pyrimidine biosynthesis</keyword>
<protein>
    <recommendedName>
        <fullName evidence="7">Dihydroorotate dehydrogenase catalytic domain-containing protein</fullName>
    </recommendedName>
</protein>
<dbReference type="PANTHER" id="PTHR48109">
    <property type="entry name" value="DIHYDROOROTATE DEHYDROGENASE (QUINONE), MITOCHONDRIAL-RELATED"/>
    <property type="match status" value="1"/>
</dbReference>
<evidence type="ECO:0000256" key="1">
    <source>
        <dbReference type="ARBA" id="ARBA00001917"/>
    </source>
</evidence>
<keyword evidence="4" id="KW-0288">FMN</keyword>
<dbReference type="InterPro" id="IPR005720">
    <property type="entry name" value="Dihydroorotate_DH_cat"/>
</dbReference>
<dbReference type="PANTHER" id="PTHR48109:SF1">
    <property type="entry name" value="DIHYDROOROTATE DEHYDROGENASE (FUMARATE)"/>
    <property type="match status" value="1"/>
</dbReference>
<evidence type="ECO:0000256" key="5">
    <source>
        <dbReference type="ARBA" id="ARBA00022975"/>
    </source>
</evidence>
<dbReference type="InterPro" id="IPR050074">
    <property type="entry name" value="DHO_dehydrogenase"/>
</dbReference>
<comment type="pathway">
    <text evidence="2">Pyrimidine metabolism; UMP biosynthesis via de novo pathway.</text>
</comment>
<organism evidence="8 9">
    <name type="scientific">Candidatus Gottesmanbacteria bacterium RIFCSPLOWO2_01_FULL_43_11b</name>
    <dbReference type="NCBI Taxonomy" id="1798392"/>
    <lineage>
        <taxon>Bacteria</taxon>
        <taxon>Candidatus Gottesmaniibacteriota</taxon>
    </lineage>
</organism>
<reference evidence="8 9" key="1">
    <citation type="journal article" date="2016" name="Nat. Commun.">
        <title>Thousands of microbial genomes shed light on interconnected biogeochemical processes in an aquifer system.</title>
        <authorList>
            <person name="Anantharaman K."/>
            <person name="Brown C.T."/>
            <person name="Hug L.A."/>
            <person name="Sharon I."/>
            <person name="Castelle C.J."/>
            <person name="Probst A.J."/>
            <person name="Thomas B.C."/>
            <person name="Singh A."/>
            <person name="Wilkins M.J."/>
            <person name="Karaoz U."/>
            <person name="Brodie E.L."/>
            <person name="Williams K.H."/>
            <person name="Hubbard S.S."/>
            <person name="Banfield J.F."/>
        </authorList>
    </citation>
    <scope>NUCLEOTIDE SEQUENCE [LARGE SCALE GENOMIC DNA]</scope>
</reference>
<accession>A0A1F6AJ06</accession>
<proteinExistence type="predicted"/>
<sequence>MTPFYDSTKSYDDNYQNGPFGDFATAPTDTFPKTISTNFLGFPLNIPFGIPAGPLLNSKFVTSAWKWGFSLNTYKTVRGNEYPCHPFPNVIKVDAKGDVKPGDTLIGDNNVNSIDVTRDGITNSFGVPSRSPQIWQEDVRAGLKEMKPGNFMILSFMGTKKEGMTFEQYVEDFARTAKLAKDTGAPVLEVNFSCPNVGKEGLICNDIETSRAILEAVRPVRGNTPLLVKIGYFKKDDSIPEQLLEIIYQHANGVAAINTIQAKVTDKDGKQILPGSPVRLMSGICGAAIRWAGLEMAERIMEVKKRKDWKDFVVIGVGGVTTPKDFKRYMNLGVNAVQSATGAMWNPRLALDIMRAQYA</sequence>
<dbReference type="Gene3D" id="3.20.20.70">
    <property type="entry name" value="Aldolase class I"/>
    <property type="match status" value="1"/>
</dbReference>
<keyword evidence="6" id="KW-0560">Oxidoreductase</keyword>
<name>A0A1F6AJ06_9BACT</name>
<evidence type="ECO:0000256" key="4">
    <source>
        <dbReference type="ARBA" id="ARBA00022643"/>
    </source>
</evidence>
<dbReference type="GO" id="GO:0005737">
    <property type="term" value="C:cytoplasm"/>
    <property type="evidence" value="ECO:0007669"/>
    <property type="project" value="InterPro"/>
</dbReference>